<proteinExistence type="predicted"/>
<protein>
    <submittedName>
        <fullName evidence="1">Uncharacterized protein</fullName>
    </submittedName>
</protein>
<dbReference type="RefSeq" id="XP_045287269.1">
    <property type="nucleotide sequence ID" value="XM_045432057.1"/>
</dbReference>
<organism evidence="1 2">
    <name type="scientific">Ajellomyces capsulatus (strain G186AR / H82 / ATCC MYA-2454 / RMSCC 2432)</name>
    <name type="common">Darling's disease fungus</name>
    <name type="synonym">Histoplasma capsulatum</name>
    <dbReference type="NCBI Taxonomy" id="447093"/>
    <lineage>
        <taxon>Eukaryota</taxon>
        <taxon>Fungi</taxon>
        <taxon>Dikarya</taxon>
        <taxon>Ascomycota</taxon>
        <taxon>Pezizomycotina</taxon>
        <taxon>Eurotiomycetes</taxon>
        <taxon>Eurotiomycetidae</taxon>
        <taxon>Onygenales</taxon>
        <taxon>Ajellomycetaceae</taxon>
        <taxon>Histoplasma</taxon>
    </lineage>
</organism>
<dbReference type="AlphaFoldDB" id="C0NPC8"/>
<name>C0NPC8_AJECG</name>
<reference evidence="1" key="1">
    <citation type="submission" date="2009-02" db="EMBL/GenBank/DDBJ databases">
        <title>The Genome Sequence of Ajellomyces capsulatus strain G186AR.</title>
        <authorList>
            <consortium name="The Broad Institute Genome Sequencing Platform"/>
            <person name="Champion M."/>
            <person name="Cuomo C."/>
            <person name="Ma L.-J."/>
            <person name="Henn M.R."/>
            <person name="Sil A."/>
            <person name="Goldman B."/>
            <person name="Young S.K."/>
            <person name="Kodira C.D."/>
            <person name="Zeng Q."/>
            <person name="Koehrsen M."/>
            <person name="Alvarado L."/>
            <person name="Berlin A."/>
            <person name="Borenstein D."/>
            <person name="Chen Z."/>
            <person name="Engels R."/>
            <person name="Freedman E."/>
            <person name="Gellesch M."/>
            <person name="Goldberg J."/>
            <person name="Griggs A."/>
            <person name="Gujja S."/>
            <person name="Heiman D."/>
            <person name="Hepburn T."/>
            <person name="Howarth C."/>
            <person name="Jen D."/>
            <person name="Larson L."/>
            <person name="Lewis B."/>
            <person name="Mehta T."/>
            <person name="Park D."/>
            <person name="Pearson M."/>
            <person name="Roberts A."/>
            <person name="Saif S."/>
            <person name="Shea T."/>
            <person name="Shenoy N."/>
            <person name="Sisk P."/>
            <person name="Stolte C."/>
            <person name="Sykes S."/>
            <person name="Walk T."/>
            <person name="White J."/>
            <person name="Yandava C."/>
            <person name="Klein B."/>
            <person name="McEwen J.G."/>
            <person name="Puccia R."/>
            <person name="Goldman G.H."/>
            <person name="Felipe M.S."/>
            <person name="Nino-Vega G."/>
            <person name="San-Blas G."/>
            <person name="Taylor J."/>
            <person name="Mendoza L."/>
            <person name="Galagan J."/>
            <person name="Nusbaum C."/>
            <person name="Birren B."/>
        </authorList>
    </citation>
    <scope>NUCLEOTIDE SEQUENCE</scope>
    <source>
        <strain evidence="1">G186AR</strain>
    </source>
</reference>
<dbReference type="InParanoid" id="C0NPC8"/>
<gene>
    <name evidence="1" type="ORF">HCBG_05008</name>
</gene>
<keyword evidence="2" id="KW-1185">Reference proteome</keyword>
<dbReference type="Proteomes" id="UP000001631">
    <property type="component" value="Unassembled WGS sequence"/>
</dbReference>
<accession>C0NPC8</accession>
<dbReference type="EMBL" id="GG663368">
    <property type="protein sequence ID" value="EEH06788.1"/>
    <property type="molecule type" value="Genomic_DNA"/>
</dbReference>
<dbReference type="HOGENOM" id="CLU_1488624_0_0_1"/>
<evidence type="ECO:0000313" key="1">
    <source>
        <dbReference type="EMBL" id="EEH06788.1"/>
    </source>
</evidence>
<evidence type="ECO:0000313" key="2">
    <source>
        <dbReference type="Proteomes" id="UP000001631"/>
    </source>
</evidence>
<sequence length="181" mass="20332">MLPSPCSGRFRLASTTFGQPFGFHLNGLSRRDRFSQTSTETESPGGGQTLRALWLGGKACSRQCGLTSKSFICNELLQIIKRMEEAEMERHYLWPDNIMADLCAYVVSATPVDNDIMNLDCQEYVPDIPNKLEYEFILEEGDKEKCAAKEGLKEKQGAIPNLVFIAIKCQFEIPPFPSKTK</sequence>
<dbReference type="GeneID" id="69038024"/>